<dbReference type="EnsemblPlants" id="Zm00001eb017190_T001">
    <property type="protein sequence ID" value="Zm00001eb017190_P001"/>
    <property type="gene ID" value="Zm00001eb017190"/>
</dbReference>
<reference evidence="2" key="3">
    <citation type="submission" date="2021-05" db="UniProtKB">
        <authorList>
            <consortium name="EnsemblPlants"/>
        </authorList>
    </citation>
    <scope>IDENTIFICATION</scope>
    <source>
        <strain evidence="2">cv. B73</strain>
    </source>
</reference>
<organism evidence="2 3">
    <name type="scientific">Zea mays</name>
    <name type="common">Maize</name>
    <dbReference type="NCBI Taxonomy" id="4577"/>
    <lineage>
        <taxon>Eukaryota</taxon>
        <taxon>Viridiplantae</taxon>
        <taxon>Streptophyta</taxon>
        <taxon>Embryophyta</taxon>
        <taxon>Tracheophyta</taxon>
        <taxon>Spermatophyta</taxon>
        <taxon>Magnoliopsida</taxon>
        <taxon>Liliopsida</taxon>
        <taxon>Poales</taxon>
        <taxon>Poaceae</taxon>
        <taxon>PACMAD clade</taxon>
        <taxon>Panicoideae</taxon>
        <taxon>Andropogonodae</taxon>
        <taxon>Andropogoneae</taxon>
        <taxon>Tripsacinae</taxon>
        <taxon>Zea</taxon>
    </lineage>
</organism>
<feature type="compositionally biased region" description="Basic and acidic residues" evidence="1">
    <location>
        <begin position="97"/>
        <end position="110"/>
    </location>
</feature>
<dbReference type="Gramene" id="Zm00001eb017190_T001">
    <property type="protein sequence ID" value="Zm00001eb017190_P001"/>
    <property type="gene ID" value="Zm00001eb017190"/>
</dbReference>
<protein>
    <submittedName>
        <fullName evidence="2">Uncharacterized protein</fullName>
    </submittedName>
</protein>
<evidence type="ECO:0000313" key="3">
    <source>
        <dbReference type="Proteomes" id="UP000007305"/>
    </source>
</evidence>
<accession>A0A804LKH6</accession>
<reference evidence="2" key="2">
    <citation type="submission" date="2019-07" db="EMBL/GenBank/DDBJ databases">
        <authorList>
            <person name="Seetharam A."/>
            <person name="Woodhouse M."/>
            <person name="Cannon E."/>
        </authorList>
    </citation>
    <scope>NUCLEOTIDE SEQUENCE [LARGE SCALE GENOMIC DNA]</scope>
    <source>
        <strain evidence="2">cv. B73</strain>
    </source>
</reference>
<dbReference type="AlphaFoldDB" id="A0A804LKH6"/>
<reference evidence="3" key="1">
    <citation type="submission" date="2015-12" db="EMBL/GenBank/DDBJ databases">
        <title>Update maize B73 reference genome by single molecule sequencing technologies.</title>
        <authorList>
            <consortium name="Maize Genome Sequencing Project"/>
            <person name="Ware D."/>
        </authorList>
    </citation>
    <scope>NUCLEOTIDE SEQUENCE [LARGE SCALE GENOMIC DNA]</scope>
    <source>
        <strain evidence="3">cv. B73</strain>
    </source>
</reference>
<evidence type="ECO:0000256" key="1">
    <source>
        <dbReference type="SAM" id="MobiDB-lite"/>
    </source>
</evidence>
<feature type="region of interest" description="Disordered" evidence="1">
    <location>
        <begin position="39"/>
        <end position="62"/>
    </location>
</feature>
<dbReference type="Proteomes" id="UP000007305">
    <property type="component" value="Chromosome 1"/>
</dbReference>
<evidence type="ECO:0000313" key="2">
    <source>
        <dbReference type="EnsemblPlants" id="Zm00001eb017190_P001"/>
    </source>
</evidence>
<keyword evidence="3" id="KW-1185">Reference proteome</keyword>
<feature type="compositionally biased region" description="Low complexity" evidence="1">
    <location>
        <begin position="128"/>
        <end position="138"/>
    </location>
</feature>
<dbReference type="InParanoid" id="A0A804LKH6"/>
<proteinExistence type="predicted"/>
<name>A0A804LKH6_MAIZE</name>
<feature type="region of interest" description="Disordered" evidence="1">
    <location>
        <begin position="96"/>
        <end position="167"/>
    </location>
</feature>
<sequence length="196" mass="21894">MDTCPSARTRKFHRSCASSFITSAPPRLCPLVLRIARPTRPPPHLSPPREGRLPFPDPPTTSFASPSFFASRMTDKWEPLSLQMLEYSPNDEDMWELDLRGGSDGGERRARAAVGVVERDVEEEDSDSPSPEMSVDEPNSGQDDNDDDDEEHQVSWGSPGAATRGQQWHWVTTSRWSTTMIINDGACIQGRCSELY</sequence>